<dbReference type="Gene3D" id="3.40.50.720">
    <property type="entry name" value="NAD(P)-binding Rossmann-like Domain"/>
    <property type="match status" value="1"/>
</dbReference>
<name>A0A840EVR2_9ACTN</name>
<dbReference type="AlphaFoldDB" id="A0A840EVR2"/>
<organism evidence="6 7">
    <name type="scientific">Gordonia humi</name>
    <dbReference type="NCBI Taxonomy" id="686429"/>
    <lineage>
        <taxon>Bacteria</taxon>
        <taxon>Bacillati</taxon>
        <taxon>Actinomycetota</taxon>
        <taxon>Actinomycetes</taxon>
        <taxon>Mycobacteriales</taxon>
        <taxon>Gordoniaceae</taxon>
        <taxon>Gordonia</taxon>
    </lineage>
</organism>
<dbReference type="PANTHER" id="PTHR43391">
    <property type="entry name" value="RETINOL DEHYDROGENASE-RELATED"/>
    <property type="match status" value="1"/>
</dbReference>
<dbReference type="GO" id="GO:0016491">
    <property type="term" value="F:oxidoreductase activity"/>
    <property type="evidence" value="ECO:0007669"/>
    <property type="project" value="UniProtKB-KW"/>
</dbReference>
<dbReference type="CDD" id="cd05233">
    <property type="entry name" value="SDR_c"/>
    <property type="match status" value="1"/>
</dbReference>
<dbReference type="Pfam" id="PF00106">
    <property type="entry name" value="adh_short"/>
    <property type="match status" value="1"/>
</dbReference>
<dbReference type="InterPro" id="IPR057326">
    <property type="entry name" value="KR_dom"/>
</dbReference>
<sequence length="265" mass="27535">MTSSTTVVTGAGRGIGLAIAHELCARGHRLVITDVDGESAERAAAEVGGGAVGLEQNVREIESHRRIAAEAERLGPLSGWVNNAGVLFAGDAWTQTDDELAAIIDINVRGVMAGSAAAVDAMGRRGGAILNIASLSALGPIPGLALYAASKAAVLSYTTSLQGDLKHAGLPIRARALCPDVVGTAMVTDREKDEGAALLFSGPKPLSPDDIARTGVDLMESRKQIFRVVPRWRGALVRSTDLAPSVGLSALALMRRLGDRRQSKS</sequence>
<dbReference type="PRINTS" id="PR00080">
    <property type="entry name" value="SDRFAMILY"/>
</dbReference>
<dbReference type="PRINTS" id="PR00081">
    <property type="entry name" value="GDHRDH"/>
</dbReference>
<comment type="similarity">
    <text evidence="1 4">Belongs to the short-chain dehydrogenases/reductases (SDR) family.</text>
</comment>
<keyword evidence="2" id="KW-0521">NADP</keyword>
<evidence type="ECO:0000256" key="4">
    <source>
        <dbReference type="RuleBase" id="RU000363"/>
    </source>
</evidence>
<dbReference type="InterPro" id="IPR036291">
    <property type="entry name" value="NAD(P)-bd_dom_sf"/>
</dbReference>
<protein>
    <submittedName>
        <fullName evidence="6">NAD(P)-dependent dehydrogenase (Short-subunit alcohol dehydrogenase family)</fullName>
    </submittedName>
</protein>
<dbReference type="Proteomes" id="UP000551501">
    <property type="component" value="Unassembled WGS sequence"/>
</dbReference>
<evidence type="ECO:0000259" key="5">
    <source>
        <dbReference type="SMART" id="SM00822"/>
    </source>
</evidence>
<dbReference type="PANTHER" id="PTHR43391:SF14">
    <property type="entry name" value="DEHYDROGENASE_REDUCTASE SDR FAMILY PROTEIN 7-LIKE"/>
    <property type="match status" value="1"/>
</dbReference>
<dbReference type="InterPro" id="IPR020904">
    <property type="entry name" value="Sc_DH/Rdtase_CS"/>
</dbReference>
<dbReference type="RefSeq" id="WP_183369093.1">
    <property type="nucleotide sequence ID" value="NZ_BAABHL010000021.1"/>
</dbReference>
<dbReference type="SMART" id="SM00822">
    <property type="entry name" value="PKS_KR"/>
    <property type="match status" value="1"/>
</dbReference>
<keyword evidence="3" id="KW-0560">Oxidoreductase</keyword>
<comment type="caution">
    <text evidence="6">The sequence shown here is derived from an EMBL/GenBank/DDBJ whole genome shotgun (WGS) entry which is preliminary data.</text>
</comment>
<dbReference type="InterPro" id="IPR002347">
    <property type="entry name" value="SDR_fam"/>
</dbReference>
<accession>A0A840EVR2</accession>
<evidence type="ECO:0000256" key="2">
    <source>
        <dbReference type="ARBA" id="ARBA00022857"/>
    </source>
</evidence>
<dbReference type="EMBL" id="JACIFP010000001">
    <property type="protein sequence ID" value="MBB4133926.1"/>
    <property type="molecule type" value="Genomic_DNA"/>
</dbReference>
<evidence type="ECO:0000256" key="1">
    <source>
        <dbReference type="ARBA" id="ARBA00006484"/>
    </source>
</evidence>
<evidence type="ECO:0000256" key="3">
    <source>
        <dbReference type="ARBA" id="ARBA00023002"/>
    </source>
</evidence>
<keyword evidence="7" id="KW-1185">Reference proteome</keyword>
<reference evidence="6 7" key="1">
    <citation type="submission" date="2020-08" db="EMBL/GenBank/DDBJ databases">
        <title>Sequencing the genomes of 1000 actinobacteria strains.</title>
        <authorList>
            <person name="Klenk H.-P."/>
        </authorList>
    </citation>
    <scope>NUCLEOTIDE SEQUENCE [LARGE SCALE GENOMIC DNA]</scope>
    <source>
        <strain evidence="6 7">DSM 45298</strain>
    </source>
</reference>
<feature type="domain" description="Ketoreductase" evidence="5">
    <location>
        <begin position="4"/>
        <end position="175"/>
    </location>
</feature>
<dbReference type="PROSITE" id="PS00061">
    <property type="entry name" value="ADH_SHORT"/>
    <property type="match status" value="1"/>
</dbReference>
<gene>
    <name evidence="6" type="ORF">BKA16_000478</name>
</gene>
<proteinExistence type="inferred from homology"/>
<evidence type="ECO:0000313" key="7">
    <source>
        <dbReference type="Proteomes" id="UP000551501"/>
    </source>
</evidence>
<evidence type="ECO:0000313" key="6">
    <source>
        <dbReference type="EMBL" id="MBB4133926.1"/>
    </source>
</evidence>
<dbReference type="SUPFAM" id="SSF51735">
    <property type="entry name" value="NAD(P)-binding Rossmann-fold domains"/>
    <property type="match status" value="1"/>
</dbReference>